<dbReference type="PROSITE" id="PS51257">
    <property type="entry name" value="PROKAR_LIPOPROTEIN"/>
    <property type="match status" value="1"/>
</dbReference>
<dbReference type="EMBL" id="PDNZ01000005">
    <property type="protein sequence ID" value="PWW81767.1"/>
    <property type="molecule type" value="Genomic_DNA"/>
</dbReference>
<accession>A0A317T7J9</accession>
<evidence type="ECO:0000256" key="1">
    <source>
        <dbReference type="SAM" id="SignalP"/>
    </source>
</evidence>
<dbReference type="Proteomes" id="UP000246278">
    <property type="component" value="Unassembled WGS sequence"/>
</dbReference>
<evidence type="ECO:0000313" key="2">
    <source>
        <dbReference type="EMBL" id="PWW81767.1"/>
    </source>
</evidence>
<evidence type="ECO:0008006" key="4">
    <source>
        <dbReference type="Google" id="ProtNLM"/>
    </source>
</evidence>
<dbReference type="RefSeq" id="WP_110023414.1">
    <property type="nucleotide sequence ID" value="NZ_PDNZ01000005.1"/>
</dbReference>
<organism evidence="2 3">
    <name type="scientific">Prosthecochloris marina</name>
    <dbReference type="NCBI Taxonomy" id="2017681"/>
    <lineage>
        <taxon>Bacteria</taxon>
        <taxon>Pseudomonadati</taxon>
        <taxon>Chlorobiota</taxon>
        <taxon>Chlorobiia</taxon>
        <taxon>Chlorobiales</taxon>
        <taxon>Chlorobiaceae</taxon>
        <taxon>Prosthecochloris</taxon>
    </lineage>
</organism>
<sequence>MKKPYTLLFLLFFLIATSCTPKAEEQTEEAVQEKAGALNEAVENVTEEPVQEIEDEVAETSVENNAIDASDTAVMDKTEEVIFTPGTTGTSITSSIAGRQSKNYTLKAAAGQTMNVVLSSDNTANYFNIYAPGKGPGDEAMFTGSINGNRYTGTLPATGQYTIQVFMMRSAARRNETANYTLKLDITGEKKEMSGNSSIQWPASGDASGRIVCSGKKENIKSFCEFRVKRNPNGATIWMVKPGSLNTLRALYFENDTFTTDDNSKIKQVRVDDNWKVYVGISELYIIPDALIYGG</sequence>
<evidence type="ECO:0000313" key="3">
    <source>
        <dbReference type="Proteomes" id="UP000246278"/>
    </source>
</evidence>
<dbReference type="OrthoDB" id="964913at2"/>
<dbReference type="AlphaFoldDB" id="A0A317T7J9"/>
<keyword evidence="1" id="KW-0732">Signal</keyword>
<keyword evidence="3" id="KW-1185">Reference proteome</keyword>
<name>A0A317T7J9_9CHLB</name>
<comment type="caution">
    <text evidence="2">The sequence shown here is derived from an EMBL/GenBank/DDBJ whole genome shotgun (WGS) entry which is preliminary data.</text>
</comment>
<feature type="chain" id="PRO_5016379069" description="Peptidase C-terminal archaeal/bacterial domain-containing protein" evidence="1">
    <location>
        <begin position="24"/>
        <end position="295"/>
    </location>
</feature>
<proteinExistence type="predicted"/>
<dbReference type="Gene3D" id="2.60.120.380">
    <property type="match status" value="1"/>
</dbReference>
<gene>
    <name evidence="2" type="ORF">CR164_08035</name>
</gene>
<feature type="signal peptide" evidence="1">
    <location>
        <begin position="1"/>
        <end position="23"/>
    </location>
</feature>
<reference evidence="3" key="1">
    <citation type="submission" date="2017-10" db="EMBL/GenBank/DDBJ databases">
        <authorList>
            <person name="Gaisin V.A."/>
            <person name="Rysina M.S."/>
            <person name="Grouzdev D.S."/>
        </authorList>
    </citation>
    <scope>NUCLEOTIDE SEQUENCE [LARGE SCALE GENOMIC DNA]</scope>
    <source>
        <strain evidence="3">V1</strain>
    </source>
</reference>
<protein>
    <recommendedName>
        <fullName evidence="4">Peptidase C-terminal archaeal/bacterial domain-containing protein</fullName>
    </recommendedName>
</protein>